<dbReference type="STRING" id="246191.SAMN05660337_2014"/>
<dbReference type="EMBL" id="FNGA01000003">
    <property type="protein sequence ID" value="SDL08147.1"/>
    <property type="molecule type" value="Genomic_DNA"/>
</dbReference>
<gene>
    <name evidence="2" type="ORF">SAMN05660337_2014</name>
</gene>
<evidence type="ECO:0000313" key="2">
    <source>
        <dbReference type="EMBL" id="SDL08147.1"/>
    </source>
</evidence>
<dbReference type="OrthoDB" id="5460126at2"/>
<evidence type="ECO:0000256" key="1">
    <source>
        <dbReference type="SAM" id="Coils"/>
    </source>
</evidence>
<accession>A0A1G9H5C0</accession>
<protein>
    <submittedName>
        <fullName evidence="2">Uncharacterized protein</fullName>
    </submittedName>
</protein>
<keyword evidence="1" id="KW-0175">Coiled coil</keyword>
<reference evidence="3" key="1">
    <citation type="submission" date="2016-10" db="EMBL/GenBank/DDBJ databases">
        <authorList>
            <person name="Varghese N."/>
            <person name="Submissions S."/>
        </authorList>
    </citation>
    <scope>NUCLEOTIDE SEQUENCE [LARGE SCALE GENOMIC DNA]</scope>
    <source>
        <strain evidence="3">DSM 16995</strain>
    </source>
</reference>
<sequence>MMIITAILLVLATIVTIFLCKTVAANFDKRNEILVEKEKKLYSEQEELRKKRRNIKRQLAELKKSAKEVKSDEKEPSNTPTSLNLKDWLEKRQSLDANQYSTASQFADEKNMNLLSAMLTLNIISVETYEEAKKLKLKA</sequence>
<dbReference type="Proteomes" id="UP000199053">
    <property type="component" value="Unassembled WGS sequence"/>
</dbReference>
<feature type="coiled-coil region" evidence="1">
    <location>
        <begin position="34"/>
        <end position="75"/>
    </location>
</feature>
<proteinExistence type="predicted"/>
<evidence type="ECO:0000313" key="3">
    <source>
        <dbReference type="Proteomes" id="UP000199053"/>
    </source>
</evidence>
<keyword evidence="3" id="KW-1185">Reference proteome</keyword>
<organism evidence="2 3">
    <name type="scientific">Maridesulfovibrio ferrireducens</name>
    <dbReference type="NCBI Taxonomy" id="246191"/>
    <lineage>
        <taxon>Bacteria</taxon>
        <taxon>Pseudomonadati</taxon>
        <taxon>Thermodesulfobacteriota</taxon>
        <taxon>Desulfovibrionia</taxon>
        <taxon>Desulfovibrionales</taxon>
        <taxon>Desulfovibrionaceae</taxon>
        <taxon>Maridesulfovibrio</taxon>
    </lineage>
</organism>
<dbReference type="AlphaFoldDB" id="A0A1G9H5C0"/>
<dbReference type="RefSeq" id="WP_092160730.1">
    <property type="nucleotide sequence ID" value="NZ_FNGA01000003.1"/>
</dbReference>
<name>A0A1G9H5C0_9BACT</name>